<evidence type="ECO:0000313" key="2">
    <source>
        <dbReference type="Proteomes" id="UP000837857"/>
    </source>
</evidence>
<name>A0ABN8IE56_9NEOP</name>
<evidence type="ECO:0000313" key="1">
    <source>
        <dbReference type="EMBL" id="CAH2055939.1"/>
    </source>
</evidence>
<dbReference type="EMBL" id="OW152834">
    <property type="protein sequence ID" value="CAH2055939.1"/>
    <property type="molecule type" value="Genomic_DNA"/>
</dbReference>
<sequence length="81" mass="8512">MLCGAVWSAAPVYLRGLAPPLPPRPALLAALVMQALQDRVDDESSFLVASLQPALFEYASQGWAGAAAPRCLPIASRDSFG</sequence>
<gene>
    <name evidence="1" type="ORF">IPOD504_LOCUS9229</name>
</gene>
<proteinExistence type="predicted"/>
<keyword evidence="2" id="KW-1185">Reference proteome</keyword>
<dbReference type="Proteomes" id="UP000837857">
    <property type="component" value="Chromosome 22"/>
</dbReference>
<protein>
    <submittedName>
        <fullName evidence="1">Uncharacterized protein</fullName>
    </submittedName>
</protein>
<organism evidence="1 2">
    <name type="scientific">Iphiclides podalirius</name>
    <name type="common">scarce swallowtail</name>
    <dbReference type="NCBI Taxonomy" id="110791"/>
    <lineage>
        <taxon>Eukaryota</taxon>
        <taxon>Metazoa</taxon>
        <taxon>Ecdysozoa</taxon>
        <taxon>Arthropoda</taxon>
        <taxon>Hexapoda</taxon>
        <taxon>Insecta</taxon>
        <taxon>Pterygota</taxon>
        <taxon>Neoptera</taxon>
        <taxon>Endopterygota</taxon>
        <taxon>Lepidoptera</taxon>
        <taxon>Glossata</taxon>
        <taxon>Ditrysia</taxon>
        <taxon>Papilionoidea</taxon>
        <taxon>Papilionidae</taxon>
        <taxon>Papilioninae</taxon>
        <taxon>Iphiclides</taxon>
    </lineage>
</organism>
<feature type="non-terminal residue" evidence="1">
    <location>
        <position position="1"/>
    </location>
</feature>
<accession>A0ABN8IE56</accession>
<reference evidence="1" key="1">
    <citation type="submission" date="2022-03" db="EMBL/GenBank/DDBJ databases">
        <authorList>
            <person name="Martin H S."/>
        </authorList>
    </citation>
    <scope>NUCLEOTIDE SEQUENCE</scope>
</reference>